<name>A0A7J6VZY5_THATH</name>
<protein>
    <submittedName>
        <fullName evidence="1">Uncharacterized protein</fullName>
    </submittedName>
</protein>
<organism evidence="1 2">
    <name type="scientific">Thalictrum thalictroides</name>
    <name type="common">Rue-anemone</name>
    <name type="synonym">Anemone thalictroides</name>
    <dbReference type="NCBI Taxonomy" id="46969"/>
    <lineage>
        <taxon>Eukaryota</taxon>
        <taxon>Viridiplantae</taxon>
        <taxon>Streptophyta</taxon>
        <taxon>Embryophyta</taxon>
        <taxon>Tracheophyta</taxon>
        <taxon>Spermatophyta</taxon>
        <taxon>Magnoliopsida</taxon>
        <taxon>Ranunculales</taxon>
        <taxon>Ranunculaceae</taxon>
        <taxon>Thalictroideae</taxon>
        <taxon>Thalictrum</taxon>
    </lineage>
</organism>
<reference evidence="1 2" key="1">
    <citation type="submission" date="2020-06" db="EMBL/GenBank/DDBJ databases">
        <title>Transcriptomic and genomic resources for Thalictrum thalictroides and T. hernandezii: Facilitating candidate gene discovery in an emerging model plant lineage.</title>
        <authorList>
            <person name="Arias T."/>
            <person name="Riano-Pachon D.M."/>
            <person name="Di Stilio V.S."/>
        </authorList>
    </citation>
    <scope>NUCLEOTIDE SEQUENCE [LARGE SCALE GENOMIC DNA]</scope>
    <source>
        <strain evidence="2">cv. WT478/WT964</strain>
        <tissue evidence="1">Leaves</tissue>
    </source>
</reference>
<gene>
    <name evidence="1" type="ORF">FRX31_019972</name>
</gene>
<proteinExistence type="predicted"/>
<keyword evidence="2" id="KW-1185">Reference proteome</keyword>
<dbReference type="Proteomes" id="UP000554482">
    <property type="component" value="Unassembled WGS sequence"/>
</dbReference>
<dbReference type="EMBL" id="JABWDY010024191">
    <property type="protein sequence ID" value="KAF5190441.1"/>
    <property type="molecule type" value="Genomic_DNA"/>
</dbReference>
<comment type="caution">
    <text evidence="1">The sequence shown here is derived from an EMBL/GenBank/DDBJ whole genome shotgun (WGS) entry which is preliminary data.</text>
</comment>
<sequence length="89" mass="10080">MWRQVPMAFSACIKCLWRPVPMASSAYGIQCLQRPVLVTSSAYGVPCLCRPVPAASYARCLLQEVKVEVTFEVLIFEYFWETPNNCRGT</sequence>
<accession>A0A7J6VZY5</accession>
<evidence type="ECO:0000313" key="1">
    <source>
        <dbReference type="EMBL" id="KAF5190441.1"/>
    </source>
</evidence>
<evidence type="ECO:0000313" key="2">
    <source>
        <dbReference type="Proteomes" id="UP000554482"/>
    </source>
</evidence>
<dbReference type="AlphaFoldDB" id="A0A7J6VZY5"/>